<accession>A0ABW7AFE4</accession>
<reference evidence="1 2" key="1">
    <citation type="submission" date="2024-10" db="EMBL/GenBank/DDBJ databases">
        <authorList>
            <person name="Topkara A.R."/>
            <person name="Saygin H."/>
        </authorList>
    </citation>
    <scope>NUCLEOTIDE SEQUENCE [LARGE SCALE GENOMIC DNA]</scope>
    <source>
        <strain evidence="1 2">M3C6</strain>
    </source>
</reference>
<gene>
    <name evidence="1" type="ORF">ACFLIM_21600</name>
</gene>
<evidence type="ECO:0000313" key="2">
    <source>
        <dbReference type="Proteomes" id="UP001603978"/>
    </source>
</evidence>
<comment type="caution">
    <text evidence="1">The sequence shown here is derived from an EMBL/GenBank/DDBJ whole genome shotgun (WGS) entry which is preliminary data.</text>
</comment>
<name>A0ABW7AFE4_9ACTN</name>
<dbReference type="EMBL" id="JBICRM010000012">
    <property type="protein sequence ID" value="MFG1705793.1"/>
    <property type="molecule type" value="Genomic_DNA"/>
</dbReference>
<organism evidence="1 2">
    <name type="scientific">Nonomuraea marmarensis</name>
    <dbReference type="NCBI Taxonomy" id="3351344"/>
    <lineage>
        <taxon>Bacteria</taxon>
        <taxon>Bacillati</taxon>
        <taxon>Actinomycetota</taxon>
        <taxon>Actinomycetes</taxon>
        <taxon>Streptosporangiales</taxon>
        <taxon>Streptosporangiaceae</taxon>
        <taxon>Nonomuraea</taxon>
    </lineage>
</organism>
<proteinExistence type="predicted"/>
<protein>
    <submittedName>
        <fullName evidence="1">Uncharacterized protein</fullName>
    </submittedName>
</protein>
<dbReference type="RefSeq" id="WP_393168078.1">
    <property type="nucleotide sequence ID" value="NZ_JBICRM010000012.1"/>
</dbReference>
<dbReference type="Proteomes" id="UP001603978">
    <property type="component" value="Unassembled WGS sequence"/>
</dbReference>
<sequence length="113" mass="12627">MDIPVVCDMTNAPDTPQERLEEYQRLFSQALAAKERTPEGIRFRFRAAPGVEAWVRDLAAREQACCAFFGFDVTLDGAEVVWDATVIDDAAARAVLEEFYLLPETGTTDVLVR</sequence>
<evidence type="ECO:0000313" key="1">
    <source>
        <dbReference type="EMBL" id="MFG1705793.1"/>
    </source>
</evidence>
<keyword evidence="2" id="KW-1185">Reference proteome</keyword>